<organism evidence="1 2">
    <name type="scientific">Chenggangzhangella methanolivorans</name>
    <dbReference type="NCBI Taxonomy" id="1437009"/>
    <lineage>
        <taxon>Bacteria</taxon>
        <taxon>Pseudomonadati</taxon>
        <taxon>Pseudomonadota</taxon>
        <taxon>Alphaproteobacteria</taxon>
        <taxon>Hyphomicrobiales</taxon>
        <taxon>Methylopilaceae</taxon>
        <taxon>Chenggangzhangella</taxon>
    </lineage>
</organism>
<dbReference type="Pfam" id="PF05621">
    <property type="entry name" value="TniB"/>
    <property type="match status" value="1"/>
</dbReference>
<evidence type="ECO:0000313" key="1">
    <source>
        <dbReference type="EMBL" id="QZO00360.1"/>
    </source>
</evidence>
<reference evidence="1" key="1">
    <citation type="submission" date="2021-08" db="EMBL/GenBank/DDBJ databases">
        <authorList>
            <person name="Zhang H."/>
            <person name="Xu M."/>
            <person name="Yu Z."/>
            <person name="Yang L."/>
            <person name="Cai Y."/>
        </authorList>
    </citation>
    <scope>NUCLEOTIDE SEQUENCE</scope>
    <source>
        <strain evidence="1">CHL1</strain>
    </source>
</reference>
<accession>A0A9E6RAN9</accession>
<dbReference type="InterPro" id="IPR008868">
    <property type="entry name" value="TniB"/>
</dbReference>
<keyword evidence="2" id="KW-1185">Reference proteome</keyword>
<gene>
    <name evidence="1" type="ORF">K6K41_00805</name>
</gene>
<evidence type="ECO:0000313" key="2">
    <source>
        <dbReference type="Proteomes" id="UP000825701"/>
    </source>
</evidence>
<proteinExistence type="predicted"/>
<name>A0A9E6RAN9_9HYPH</name>
<protein>
    <submittedName>
        <fullName evidence="1">TniB family NTP-binding protein</fullName>
    </submittedName>
</protein>
<dbReference type="EMBL" id="CP081869">
    <property type="protein sequence ID" value="QZO00360.1"/>
    <property type="molecule type" value="Genomic_DNA"/>
</dbReference>
<sequence length="369" mass="39802">MTISSTPIKADASAWSSMSLSARLSNIGNFIADTPTLLDSVSFIQECIESHGCSPEGEISFLLGETRAGKTTAVETAMRDLADKVQGEFISQRFRSDRHAAALMSVDKMTRDGIERPVFAIEVPKAPTFKGLLADVLAALGVAIKGKITFGEQQSLLCAQLVGQRTKLLIFDDAQHVCESGKNHEVYAAADVFKLIAKVSGVQILCVGLPHTLDVKTANPQVKWIGGVERTIEPLAIDANPASDLAILCATLNKELPFEVASHLSEPEVFVPLAIHCGGYEGRIATIVRLAARHAIRSNRHCLDKHCLIDFLREMRGVPDALNPFLLSAEDLTDLPNRLKDAKNAEVAAVAARLGKASRRGEAFSGILR</sequence>
<dbReference type="SUPFAM" id="SSF52540">
    <property type="entry name" value="P-loop containing nucleoside triphosphate hydrolases"/>
    <property type="match status" value="1"/>
</dbReference>
<dbReference type="RefSeq" id="WP_261403556.1">
    <property type="nucleotide sequence ID" value="NZ_CP081869.1"/>
</dbReference>
<dbReference type="AlphaFoldDB" id="A0A9E6RAN9"/>
<dbReference type="Gene3D" id="3.40.50.300">
    <property type="entry name" value="P-loop containing nucleotide triphosphate hydrolases"/>
    <property type="match status" value="1"/>
</dbReference>
<dbReference type="KEGG" id="cmet:K6K41_00805"/>
<dbReference type="Proteomes" id="UP000825701">
    <property type="component" value="Chromosome"/>
</dbReference>
<dbReference type="InterPro" id="IPR027417">
    <property type="entry name" value="P-loop_NTPase"/>
</dbReference>